<evidence type="ECO:0000256" key="3">
    <source>
        <dbReference type="PIRSR" id="PIRSR613078-2"/>
    </source>
</evidence>
<evidence type="ECO:0000256" key="1">
    <source>
        <dbReference type="ARBA" id="ARBA00022801"/>
    </source>
</evidence>
<keyword evidence="1" id="KW-0378">Hydrolase</keyword>
<reference evidence="4 5" key="1">
    <citation type="journal article" date="2015" name="Genome Announc.">
        <title>Expanding the biotechnology potential of lactobacilli through comparative genomics of 213 strains and associated genera.</title>
        <authorList>
            <person name="Sun Z."/>
            <person name="Harris H.M."/>
            <person name="McCann A."/>
            <person name="Guo C."/>
            <person name="Argimon S."/>
            <person name="Zhang W."/>
            <person name="Yang X."/>
            <person name="Jeffery I.B."/>
            <person name="Cooney J.C."/>
            <person name="Kagawa T.F."/>
            <person name="Liu W."/>
            <person name="Song Y."/>
            <person name="Salvetti E."/>
            <person name="Wrobel A."/>
            <person name="Rasinkangas P."/>
            <person name="Parkhill J."/>
            <person name="Rea M.C."/>
            <person name="O'Sullivan O."/>
            <person name="Ritari J."/>
            <person name="Douillard F.P."/>
            <person name="Paul Ross R."/>
            <person name="Yang R."/>
            <person name="Briner A.E."/>
            <person name="Felis G.E."/>
            <person name="de Vos W.M."/>
            <person name="Barrangou R."/>
            <person name="Klaenhammer T.R."/>
            <person name="Caufield P.W."/>
            <person name="Cui Y."/>
            <person name="Zhang H."/>
            <person name="O'Toole P.W."/>
        </authorList>
    </citation>
    <scope>NUCLEOTIDE SEQUENCE [LARGE SCALE GENOMIC DNA]</scope>
    <source>
        <strain evidence="4 5">DSM 15638</strain>
    </source>
</reference>
<feature type="binding site" evidence="3">
    <location>
        <position position="63"/>
    </location>
    <ligand>
        <name>substrate</name>
    </ligand>
</feature>
<dbReference type="STRING" id="1423719.FC66_GL000718"/>
<keyword evidence="5" id="KW-1185">Reference proteome</keyword>
<dbReference type="CDD" id="cd07067">
    <property type="entry name" value="HP_PGM_like"/>
    <property type="match status" value="1"/>
</dbReference>
<dbReference type="Gene3D" id="3.40.50.1240">
    <property type="entry name" value="Phosphoglycerate mutase-like"/>
    <property type="match status" value="1"/>
</dbReference>
<dbReference type="PATRIC" id="fig|1423719.4.peg.729"/>
<dbReference type="InterPro" id="IPR051695">
    <property type="entry name" value="Phosphoglycerate_Mutase"/>
</dbReference>
<evidence type="ECO:0000313" key="5">
    <source>
        <dbReference type="Proteomes" id="UP000051450"/>
    </source>
</evidence>
<sequence length="220" mass="25169">MPAMKTVHFYLVRHGQTRLNRLKRLQGVTNSRLTHKGREAARNLGTQLKDMDFEAVYTSDLKRTQDTANFILEKNRYAFDIQPLKGLREVDFGRLEEMKNKKLIPLLVKKFGFFKVIKAVLGHNRFRDLVDMFAELEGTSQAETYDSMTSRIIETLTDIGSQYQTRGGNILIVSHGLVLSSFIDSLEKNQLPIMLLKNASVSNVDFEKGKFKVVKINQKG</sequence>
<feature type="active site" description="Proton donor/acceptor" evidence="2">
    <location>
        <position position="89"/>
    </location>
</feature>
<dbReference type="PROSITE" id="PS00175">
    <property type="entry name" value="PG_MUTASE"/>
    <property type="match status" value="1"/>
</dbReference>
<comment type="caution">
    <text evidence="4">The sequence shown here is derived from an EMBL/GenBank/DDBJ whole genome shotgun (WGS) entry which is preliminary data.</text>
</comment>
<dbReference type="Pfam" id="PF00300">
    <property type="entry name" value="His_Phos_1"/>
    <property type="match status" value="1"/>
</dbReference>
<name>A0A0R1HJ90_9LACO</name>
<dbReference type="InterPro" id="IPR029033">
    <property type="entry name" value="His_PPase_superfam"/>
</dbReference>
<feature type="binding site" evidence="3">
    <location>
        <begin position="13"/>
        <end position="20"/>
    </location>
    <ligand>
        <name>substrate</name>
    </ligand>
</feature>
<dbReference type="GO" id="GO:0045820">
    <property type="term" value="P:negative regulation of glycolytic process"/>
    <property type="evidence" value="ECO:0007669"/>
    <property type="project" value="TreeGrafter"/>
</dbReference>
<dbReference type="SUPFAM" id="SSF53254">
    <property type="entry name" value="Phosphoglycerate mutase-like"/>
    <property type="match status" value="1"/>
</dbReference>
<dbReference type="AlphaFoldDB" id="A0A0R1HJ90"/>
<dbReference type="GO" id="GO:0005829">
    <property type="term" value="C:cytosol"/>
    <property type="evidence" value="ECO:0007669"/>
    <property type="project" value="TreeGrafter"/>
</dbReference>
<dbReference type="EMBL" id="AZDI01000002">
    <property type="protein sequence ID" value="KRK46216.1"/>
    <property type="molecule type" value="Genomic_DNA"/>
</dbReference>
<dbReference type="GO" id="GO:0043456">
    <property type="term" value="P:regulation of pentose-phosphate shunt"/>
    <property type="evidence" value="ECO:0007669"/>
    <property type="project" value="TreeGrafter"/>
</dbReference>
<organism evidence="4 5">
    <name type="scientific">Dellaglioa algida DSM 15638</name>
    <dbReference type="NCBI Taxonomy" id="1423719"/>
    <lineage>
        <taxon>Bacteria</taxon>
        <taxon>Bacillati</taxon>
        <taxon>Bacillota</taxon>
        <taxon>Bacilli</taxon>
        <taxon>Lactobacillales</taxon>
        <taxon>Lactobacillaceae</taxon>
        <taxon>Dellaglioa</taxon>
    </lineage>
</organism>
<feature type="active site" description="Tele-phosphohistidine intermediate" evidence="2">
    <location>
        <position position="14"/>
    </location>
</feature>
<dbReference type="PANTHER" id="PTHR46517:SF1">
    <property type="entry name" value="FRUCTOSE-2,6-BISPHOSPHATASE TIGAR"/>
    <property type="match status" value="1"/>
</dbReference>
<gene>
    <name evidence="4" type="ORF">FC66_GL000718</name>
</gene>
<dbReference type="InterPro" id="IPR013078">
    <property type="entry name" value="His_Pase_superF_clade-1"/>
</dbReference>
<dbReference type="Proteomes" id="UP000051450">
    <property type="component" value="Unassembled WGS sequence"/>
</dbReference>
<proteinExistence type="predicted"/>
<dbReference type="GO" id="GO:0004331">
    <property type="term" value="F:fructose-2,6-bisphosphate 2-phosphatase activity"/>
    <property type="evidence" value="ECO:0007669"/>
    <property type="project" value="TreeGrafter"/>
</dbReference>
<evidence type="ECO:0000256" key="2">
    <source>
        <dbReference type="PIRSR" id="PIRSR613078-1"/>
    </source>
</evidence>
<dbReference type="PANTHER" id="PTHR46517">
    <property type="entry name" value="FRUCTOSE-2,6-BISPHOSPHATASE TIGAR"/>
    <property type="match status" value="1"/>
</dbReference>
<protein>
    <submittedName>
        <fullName evidence="4">Phosphoglycerate mutase</fullName>
    </submittedName>
</protein>
<evidence type="ECO:0000313" key="4">
    <source>
        <dbReference type="EMBL" id="KRK46216.1"/>
    </source>
</evidence>
<dbReference type="SMART" id="SM00855">
    <property type="entry name" value="PGAM"/>
    <property type="match status" value="1"/>
</dbReference>
<dbReference type="InterPro" id="IPR001345">
    <property type="entry name" value="PG/BPGM_mutase_AS"/>
</dbReference>
<accession>A0A0R1HJ90</accession>